<dbReference type="SMART" id="SM00418">
    <property type="entry name" value="HTH_ARSR"/>
    <property type="match status" value="1"/>
</dbReference>
<dbReference type="PROSITE" id="PS50987">
    <property type="entry name" value="HTH_ARSR_2"/>
    <property type="match status" value="1"/>
</dbReference>
<evidence type="ECO:0000313" key="9">
    <source>
        <dbReference type="Proteomes" id="UP001158058"/>
    </source>
</evidence>
<dbReference type="NCBIfam" id="NF007528">
    <property type="entry name" value="PRK10141.1"/>
    <property type="match status" value="1"/>
</dbReference>
<dbReference type="PRINTS" id="PR00778">
    <property type="entry name" value="HTHARSR"/>
</dbReference>
<keyword evidence="2" id="KW-0479">Metal-binding</keyword>
<dbReference type="Proteomes" id="UP001158058">
    <property type="component" value="Unassembled WGS sequence"/>
</dbReference>
<dbReference type="PANTHER" id="PTHR33154">
    <property type="entry name" value="TRANSCRIPTIONAL REGULATOR, ARSR FAMILY"/>
    <property type="match status" value="1"/>
</dbReference>
<feature type="domain" description="HTH arsR-type" evidence="7">
    <location>
        <begin position="13"/>
        <end position="111"/>
    </location>
</feature>
<evidence type="ECO:0000256" key="4">
    <source>
        <dbReference type="ARBA" id="ARBA00023125"/>
    </source>
</evidence>
<evidence type="ECO:0000256" key="1">
    <source>
        <dbReference type="ARBA" id="ARBA00022849"/>
    </source>
</evidence>
<dbReference type="AlphaFoldDB" id="A0AB73HTH0"/>
<dbReference type="SUPFAM" id="SSF46785">
    <property type="entry name" value="Winged helix' DNA-binding domain"/>
    <property type="match status" value="1"/>
</dbReference>
<dbReference type="GO" id="GO:0003677">
    <property type="term" value="F:DNA binding"/>
    <property type="evidence" value="ECO:0007669"/>
    <property type="project" value="UniProtKB-KW"/>
</dbReference>
<evidence type="ECO:0000313" key="8">
    <source>
        <dbReference type="EMBL" id="MDH0141216.1"/>
    </source>
</evidence>
<dbReference type="InterPro" id="IPR036390">
    <property type="entry name" value="WH_DNA-bd_sf"/>
</dbReference>
<dbReference type="Pfam" id="PF01022">
    <property type="entry name" value="HTH_5"/>
    <property type="match status" value="1"/>
</dbReference>
<gene>
    <name evidence="8" type="ORF">N7380_02715</name>
</gene>
<dbReference type="GO" id="GO:0046872">
    <property type="term" value="F:metal ion binding"/>
    <property type="evidence" value="ECO:0007669"/>
    <property type="project" value="UniProtKB-KW"/>
</dbReference>
<keyword evidence="2" id="KW-0480">Metal-thiolate cluster</keyword>
<dbReference type="Gene3D" id="1.10.10.10">
    <property type="entry name" value="Winged helix-like DNA-binding domain superfamily/Winged helix DNA-binding domain"/>
    <property type="match status" value="1"/>
</dbReference>
<dbReference type="GO" id="GO:0003700">
    <property type="term" value="F:DNA-binding transcription factor activity"/>
    <property type="evidence" value="ECO:0007669"/>
    <property type="project" value="InterPro"/>
</dbReference>
<dbReference type="InterPro" id="IPR011991">
    <property type="entry name" value="ArsR-like_HTH"/>
</dbReference>
<organism evidence="8 9">
    <name type="scientific">Aquipseudomonas alcaligenes</name>
    <name type="common">Pseudomonas alcaligenes</name>
    <dbReference type="NCBI Taxonomy" id="43263"/>
    <lineage>
        <taxon>Bacteria</taxon>
        <taxon>Pseudomonadati</taxon>
        <taxon>Pseudomonadota</taxon>
        <taxon>Gammaproteobacteria</taxon>
        <taxon>Pseudomonadales</taxon>
        <taxon>Pseudomonadaceae</taxon>
        <taxon>Aquipseudomonas</taxon>
    </lineage>
</organism>
<dbReference type="GO" id="GO:0046685">
    <property type="term" value="P:response to arsenic-containing substance"/>
    <property type="evidence" value="ECO:0007669"/>
    <property type="project" value="UniProtKB-KW"/>
</dbReference>
<dbReference type="InterPro" id="IPR051081">
    <property type="entry name" value="HTH_MetalResp_TranReg"/>
</dbReference>
<keyword evidence="1" id="KW-0059">Arsenical resistance</keyword>
<evidence type="ECO:0000256" key="6">
    <source>
        <dbReference type="ARBA" id="ARBA00060178"/>
    </source>
</evidence>
<comment type="caution">
    <text evidence="8">The sequence shown here is derived from an EMBL/GenBank/DDBJ whole genome shotgun (WGS) entry which is preliminary data.</text>
</comment>
<accession>A0AB73HTH0</accession>
<comment type="function">
    <text evidence="6">Binds arsenite and regulates the expression of arsenic efflux pumps. In vitro, also binds antimony and bismuth, but not arsenate.</text>
</comment>
<keyword evidence="3" id="KW-0805">Transcription regulation</keyword>
<keyword evidence="5" id="KW-0804">Transcription</keyword>
<evidence type="ECO:0000256" key="2">
    <source>
        <dbReference type="ARBA" id="ARBA00022851"/>
    </source>
</evidence>
<dbReference type="EMBL" id="JAODZF010000001">
    <property type="protein sequence ID" value="MDH0141216.1"/>
    <property type="molecule type" value="Genomic_DNA"/>
</dbReference>
<dbReference type="InterPro" id="IPR036388">
    <property type="entry name" value="WH-like_DNA-bd_sf"/>
</dbReference>
<evidence type="ECO:0000256" key="3">
    <source>
        <dbReference type="ARBA" id="ARBA00023015"/>
    </source>
</evidence>
<evidence type="ECO:0000256" key="5">
    <source>
        <dbReference type="ARBA" id="ARBA00023163"/>
    </source>
</evidence>
<proteinExistence type="predicted"/>
<reference evidence="8" key="1">
    <citation type="submission" date="2022-09" db="EMBL/GenBank/DDBJ databases">
        <title>Intensive care unit water sources are persistently colonized with multi-drug resistant bacteria and are the site of extensive horizontal gene transfer of antibiotic resistance genes.</title>
        <authorList>
            <person name="Diorio-Toth L."/>
        </authorList>
    </citation>
    <scope>NUCLEOTIDE SEQUENCE</scope>
    <source>
        <strain evidence="8">GD04146</strain>
    </source>
</reference>
<protein>
    <submittedName>
        <fullName evidence="8">Metalloregulator ArsR/SmtB family transcription factor</fullName>
    </submittedName>
</protein>
<keyword evidence="4" id="KW-0238">DNA-binding</keyword>
<dbReference type="CDD" id="cd00090">
    <property type="entry name" value="HTH_ARSR"/>
    <property type="match status" value="1"/>
</dbReference>
<dbReference type="PANTHER" id="PTHR33154:SF18">
    <property type="entry name" value="ARSENICAL RESISTANCE OPERON REPRESSOR"/>
    <property type="match status" value="1"/>
</dbReference>
<name>A0AB73HTH0_AQUAC</name>
<dbReference type="NCBIfam" id="NF033788">
    <property type="entry name" value="HTH_metalloreg"/>
    <property type="match status" value="1"/>
</dbReference>
<sequence>MFVLIKNRPAEPVAEGGLLSPTELFKCLADETRARIALLVSLEQELCVCELTAALDEAQPKISRHLALLRGSGLLEDRRNGQWVYYRLHPQLPEWASEVLRQTLEHNAEWLRQDVERLWQMRDRPGRKPLCA</sequence>
<dbReference type="FunFam" id="1.10.10.10:FF:000279">
    <property type="entry name" value="Transcriptional regulator, ArsR family"/>
    <property type="match status" value="1"/>
</dbReference>
<evidence type="ECO:0000259" key="7">
    <source>
        <dbReference type="PROSITE" id="PS50987"/>
    </source>
</evidence>
<dbReference type="InterPro" id="IPR001845">
    <property type="entry name" value="HTH_ArsR_DNA-bd_dom"/>
</dbReference>